<dbReference type="GO" id="GO:0005886">
    <property type="term" value="C:plasma membrane"/>
    <property type="evidence" value="ECO:0007669"/>
    <property type="project" value="UniProtKB-SubCell"/>
</dbReference>
<dbReference type="InterPro" id="IPR002528">
    <property type="entry name" value="MATE_fam"/>
</dbReference>
<dbReference type="GO" id="GO:0042910">
    <property type="term" value="F:xenobiotic transmembrane transporter activity"/>
    <property type="evidence" value="ECO:0007669"/>
    <property type="project" value="InterPro"/>
</dbReference>
<feature type="transmembrane region" description="Helical" evidence="10">
    <location>
        <begin position="270"/>
        <end position="298"/>
    </location>
</feature>
<evidence type="ECO:0000256" key="1">
    <source>
        <dbReference type="ARBA" id="ARBA00004651"/>
    </source>
</evidence>
<comment type="subcellular location">
    <subcellularLocation>
        <location evidence="1">Cell membrane</location>
        <topology evidence="1">Multi-pass membrane protein</topology>
    </subcellularLocation>
</comment>
<keyword evidence="9" id="KW-0046">Antibiotic resistance</keyword>
<proteinExistence type="inferred from homology"/>
<sequence>MNNELGREITLPSILKFTFPSILTMVVMSLYTVVDGTFVSRLVGTNAFSAVNIVYPLLSVTIGLGTMFGTGLTAVVSRKLGEGKEEEARQDLTFVLLTTILLGVAVTLVCFFCLEDIIRALGANDEIFQDCRDYAFPLVFFFGANILQLQFQTLYVACGKPYIGLATTVLGGLANVALDYLFIARFHMGVAGAAIATGIGYALPTVYGLAYFACNRKGALYFVKPKADFRLLLHTMVNGSSEMVNNLSTSVTTFLFNIIMMRMLGQDGVAAVSILLYLDFVLIAIALGYSLGVAPLFSYNYGSGEEEKLKRLFRMSTRFSFAVGAVMSAGTFLFAKHLAGIFTHQGTPVYELAVSGLGIYALSYLFKGYNVFASALFTAFGDGRTSAILSFLRTFVFLSASLLGLSSLFGVEGVWFATPVAELLSLALSLFYLIRCRRRYGYWK</sequence>
<evidence type="ECO:0000256" key="6">
    <source>
        <dbReference type="ARBA" id="ARBA00022692"/>
    </source>
</evidence>
<dbReference type="NCBIfam" id="TIGR00797">
    <property type="entry name" value="matE"/>
    <property type="match status" value="1"/>
</dbReference>
<keyword evidence="8 10" id="KW-0472">Membrane</keyword>
<dbReference type="RefSeq" id="WP_187333905.1">
    <property type="nucleotide sequence ID" value="NZ_CP060490.1"/>
</dbReference>
<evidence type="ECO:0000256" key="7">
    <source>
        <dbReference type="ARBA" id="ARBA00022989"/>
    </source>
</evidence>
<evidence type="ECO:0000256" key="10">
    <source>
        <dbReference type="SAM" id="Phobius"/>
    </source>
</evidence>
<feature type="transmembrane region" description="Helical" evidence="10">
    <location>
        <begin position="163"/>
        <end position="183"/>
    </location>
</feature>
<dbReference type="AlphaFoldDB" id="A0A7G9B7E3"/>
<comment type="similarity">
    <text evidence="2">Belongs to the multi antimicrobial extrusion (MATE) (TC 2.A.66.1) family. MepA subfamily.</text>
</comment>
<feature type="transmembrane region" description="Helical" evidence="10">
    <location>
        <begin position="319"/>
        <end position="339"/>
    </location>
</feature>
<protein>
    <recommendedName>
        <fullName evidence="3">Multidrug export protein MepA</fullName>
    </recommendedName>
</protein>
<keyword evidence="5" id="KW-1003">Cell membrane</keyword>
<evidence type="ECO:0000256" key="8">
    <source>
        <dbReference type="ARBA" id="ARBA00023136"/>
    </source>
</evidence>
<keyword evidence="12" id="KW-1185">Reference proteome</keyword>
<feature type="transmembrane region" description="Helical" evidence="10">
    <location>
        <begin position="92"/>
        <end position="114"/>
    </location>
</feature>
<evidence type="ECO:0000313" key="12">
    <source>
        <dbReference type="Proteomes" id="UP000515960"/>
    </source>
</evidence>
<dbReference type="CDD" id="cd13143">
    <property type="entry name" value="MATE_MepA_like"/>
    <property type="match status" value="1"/>
</dbReference>
<evidence type="ECO:0000256" key="9">
    <source>
        <dbReference type="ARBA" id="ARBA00023251"/>
    </source>
</evidence>
<keyword evidence="7 10" id="KW-1133">Transmembrane helix</keyword>
<dbReference type="Pfam" id="PF01554">
    <property type="entry name" value="MatE"/>
    <property type="match status" value="2"/>
</dbReference>
<dbReference type="InterPro" id="IPR051327">
    <property type="entry name" value="MATE_MepA_subfamily"/>
</dbReference>
<keyword evidence="6 10" id="KW-0812">Transmembrane</keyword>
<dbReference type="PANTHER" id="PTHR43823">
    <property type="entry name" value="SPORULATION PROTEIN YKVU"/>
    <property type="match status" value="1"/>
</dbReference>
<dbReference type="PANTHER" id="PTHR43823:SF3">
    <property type="entry name" value="MULTIDRUG EXPORT PROTEIN MEPA"/>
    <property type="match status" value="1"/>
</dbReference>
<keyword evidence="4" id="KW-0813">Transport</keyword>
<feature type="transmembrane region" description="Helical" evidence="10">
    <location>
        <begin position="53"/>
        <end position="76"/>
    </location>
</feature>
<feature type="transmembrane region" description="Helical" evidence="10">
    <location>
        <begin position="14"/>
        <end position="33"/>
    </location>
</feature>
<dbReference type="EMBL" id="CP060490">
    <property type="protein sequence ID" value="QNL45474.1"/>
    <property type="molecule type" value="Genomic_DNA"/>
</dbReference>
<feature type="transmembrane region" description="Helical" evidence="10">
    <location>
        <begin position="415"/>
        <end position="434"/>
    </location>
</feature>
<feature type="transmembrane region" description="Helical" evidence="10">
    <location>
        <begin position="189"/>
        <end position="214"/>
    </location>
</feature>
<accession>A0A7G9B7E3</accession>
<dbReference type="KEGG" id="ohi:H8790_05580"/>
<name>A0A7G9B7E3_9FIRM</name>
<evidence type="ECO:0000256" key="4">
    <source>
        <dbReference type="ARBA" id="ARBA00022448"/>
    </source>
</evidence>
<feature type="transmembrane region" description="Helical" evidence="10">
    <location>
        <begin position="387"/>
        <end position="409"/>
    </location>
</feature>
<dbReference type="Proteomes" id="UP000515960">
    <property type="component" value="Chromosome"/>
</dbReference>
<dbReference type="GO" id="GO:0046677">
    <property type="term" value="P:response to antibiotic"/>
    <property type="evidence" value="ECO:0007669"/>
    <property type="project" value="UniProtKB-KW"/>
</dbReference>
<dbReference type="PIRSF" id="PIRSF006603">
    <property type="entry name" value="DinF"/>
    <property type="match status" value="1"/>
</dbReference>
<evidence type="ECO:0000313" key="11">
    <source>
        <dbReference type="EMBL" id="QNL45474.1"/>
    </source>
</evidence>
<gene>
    <name evidence="11" type="ORF">H8790_05580</name>
</gene>
<evidence type="ECO:0000256" key="2">
    <source>
        <dbReference type="ARBA" id="ARBA00008417"/>
    </source>
</evidence>
<dbReference type="InterPro" id="IPR045070">
    <property type="entry name" value="MATE_MepA-like"/>
</dbReference>
<organism evidence="11 12">
    <name type="scientific">Oscillibacter hominis</name>
    <dbReference type="NCBI Taxonomy" id="2763056"/>
    <lineage>
        <taxon>Bacteria</taxon>
        <taxon>Bacillati</taxon>
        <taxon>Bacillota</taxon>
        <taxon>Clostridia</taxon>
        <taxon>Eubacteriales</taxon>
        <taxon>Oscillospiraceae</taxon>
        <taxon>Oscillibacter</taxon>
    </lineage>
</organism>
<feature type="transmembrane region" description="Helical" evidence="10">
    <location>
        <begin position="359"/>
        <end position="380"/>
    </location>
</feature>
<reference evidence="11 12" key="1">
    <citation type="submission" date="2020-08" db="EMBL/GenBank/DDBJ databases">
        <authorList>
            <person name="Liu C."/>
            <person name="Sun Q."/>
        </authorList>
    </citation>
    <scope>NUCLEOTIDE SEQUENCE [LARGE SCALE GENOMIC DNA]</scope>
    <source>
        <strain evidence="11 12">NSJ-62</strain>
    </source>
</reference>
<dbReference type="GO" id="GO:0015297">
    <property type="term" value="F:antiporter activity"/>
    <property type="evidence" value="ECO:0007669"/>
    <property type="project" value="InterPro"/>
</dbReference>
<evidence type="ECO:0000256" key="3">
    <source>
        <dbReference type="ARBA" id="ARBA00022106"/>
    </source>
</evidence>
<feature type="transmembrane region" description="Helical" evidence="10">
    <location>
        <begin position="134"/>
        <end position="151"/>
    </location>
</feature>
<evidence type="ECO:0000256" key="5">
    <source>
        <dbReference type="ARBA" id="ARBA00022475"/>
    </source>
</evidence>
<dbReference type="InterPro" id="IPR048279">
    <property type="entry name" value="MdtK-like"/>
</dbReference>